<keyword evidence="6" id="KW-1185">Reference proteome</keyword>
<evidence type="ECO:0000256" key="1">
    <source>
        <dbReference type="ARBA" id="ARBA00009497"/>
    </source>
</evidence>
<dbReference type="STRING" id="460265.Mnod_4674"/>
<dbReference type="KEGG" id="mno:Mnod_4674"/>
<dbReference type="Pfam" id="PF00210">
    <property type="entry name" value="Ferritin"/>
    <property type="match status" value="1"/>
</dbReference>
<dbReference type="SUPFAM" id="SSF47240">
    <property type="entry name" value="Ferritin-like"/>
    <property type="match status" value="1"/>
</dbReference>
<evidence type="ECO:0000313" key="5">
    <source>
        <dbReference type="EMBL" id="ACL59541.1"/>
    </source>
</evidence>
<feature type="region of interest" description="Disordered" evidence="3">
    <location>
        <begin position="1"/>
        <end position="25"/>
    </location>
</feature>
<dbReference type="PANTHER" id="PTHR42932">
    <property type="entry name" value="GENERAL STRESS PROTEIN 20U"/>
    <property type="match status" value="1"/>
</dbReference>
<dbReference type="Proteomes" id="UP000008207">
    <property type="component" value="Chromosome"/>
</dbReference>
<dbReference type="InterPro" id="IPR012347">
    <property type="entry name" value="Ferritin-like"/>
</dbReference>
<evidence type="ECO:0000256" key="3">
    <source>
        <dbReference type="SAM" id="MobiDB-lite"/>
    </source>
</evidence>
<evidence type="ECO:0000313" key="6">
    <source>
        <dbReference type="Proteomes" id="UP000008207"/>
    </source>
</evidence>
<dbReference type="InterPro" id="IPR008331">
    <property type="entry name" value="Ferritin_DPS_dom"/>
</dbReference>
<dbReference type="GO" id="GO:0008199">
    <property type="term" value="F:ferric iron binding"/>
    <property type="evidence" value="ECO:0007669"/>
    <property type="project" value="InterPro"/>
</dbReference>
<dbReference type="InterPro" id="IPR002177">
    <property type="entry name" value="DPS_DNA-bd"/>
</dbReference>
<reference evidence="5 6" key="1">
    <citation type="submission" date="2009-01" db="EMBL/GenBank/DDBJ databases">
        <title>Complete sequence of chromosome of Methylobacterium nodulans ORS 2060.</title>
        <authorList>
            <consortium name="US DOE Joint Genome Institute"/>
            <person name="Lucas S."/>
            <person name="Copeland A."/>
            <person name="Lapidus A."/>
            <person name="Glavina del Rio T."/>
            <person name="Dalin E."/>
            <person name="Tice H."/>
            <person name="Bruce D."/>
            <person name="Goodwin L."/>
            <person name="Pitluck S."/>
            <person name="Sims D."/>
            <person name="Brettin T."/>
            <person name="Detter J.C."/>
            <person name="Han C."/>
            <person name="Larimer F."/>
            <person name="Land M."/>
            <person name="Hauser L."/>
            <person name="Kyrpides N."/>
            <person name="Ivanova N."/>
            <person name="Marx C.J."/>
            <person name="Richardson P."/>
        </authorList>
    </citation>
    <scope>NUCLEOTIDE SEQUENCE [LARGE SCALE GENOMIC DNA]</scope>
    <source>
        <strain evidence="6">LMG 21967 / CNCM I-2342 / ORS 2060</strain>
    </source>
</reference>
<dbReference type="Gene3D" id="1.20.1260.10">
    <property type="match status" value="1"/>
</dbReference>
<dbReference type="RefSeq" id="WP_015931176.1">
    <property type="nucleotide sequence ID" value="NC_011894.1"/>
</dbReference>
<accession>B8IEG9</accession>
<dbReference type="PANTHER" id="PTHR42932:SF3">
    <property type="entry name" value="DNA PROTECTION DURING STARVATION PROTEIN"/>
    <property type="match status" value="1"/>
</dbReference>
<dbReference type="eggNOG" id="COG0783">
    <property type="taxonomic scope" value="Bacteria"/>
</dbReference>
<sequence length="199" mass="22237">MARTPKAGAAVRPSRSRAARPKTATADARLRVTAERLNTPSDLSPEASREIAEGLTVLLSDFLALYLKTKNFHWHVSGPHFRDYHLLLDEQAAQILAVTDDVAERARKIGGTTLRSLGQAARKTRIADNNADYVDPLDMLAELRDDNKATTARMRELHDLCDEHNDVSTASMLEEWIDQAEERTWFLYEASRRGGADGH</sequence>
<evidence type="ECO:0000256" key="2">
    <source>
        <dbReference type="RuleBase" id="RU003875"/>
    </source>
</evidence>
<dbReference type="AlphaFoldDB" id="B8IEG9"/>
<dbReference type="CDD" id="cd01043">
    <property type="entry name" value="DPS"/>
    <property type="match status" value="1"/>
</dbReference>
<gene>
    <name evidence="5" type="ordered locus">Mnod_4674</name>
</gene>
<organism evidence="5 6">
    <name type="scientific">Methylobacterium nodulans (strain LMG 21967 / CNCM I-2342 / ORS 2060)</name>
    <dbReference type="NCBI Taxonomy" id="460265"/>
    <lineage>
        <taxon>Bacteria</taxon>
        <taxon>Pseudomonadati</taxon>
        <taxon>Pseudomonadota</taxon>
        <taxon>Alphaproteobacteria</taxon>
        <taxon>Hyphomicrobiales</taxon>
        <taxon>Methylobacteriaceae</taxon>
        <taxon>Methylobacterium</taxon>
    </lineage>
</organism>
<name>B8IEG9_METNO</name>
<evidence type="ECO:0000259" key="4">
    <source>
        <dbReference type="Pfam" id="PF00210"/>
    </source>
</evidence>
<dbReference type="EMBL" id="CP001349">
    <property type="protein sequence ID" value="ACL59541.1"/>
    <property type="molecule type" value="Genomic_DNA"/>
</dbReference>
<comment type="similarity">
    <text evidence="1 2">Belongs to the Dps family.</text>
</comment>
<dbReference type="InterPro" id="IPR009078">
    <property type="entry name" value="Ferritin-like_SF"/>
</dbReference>
<dbReference type="PRINTS" id="PR01346">
    <property type="entry name" value="HELNAPAPROT"/>
</dbReference>
<dbReference type="HOGENOM" id="CLU_098183_2_0_5"/>
<feature type="domain" description="Ferritin/DPS" evidence="4">
    <location>
        <begin position="55"/>
        <end position="188"/>
    </location>
</feature>
<dbReference type="OrthoDB" id="9797687at2"/>
<proteinExistence type="inferred from homology"/>
<protein>
    <submittedName>
        <fullName evidence="5">Ferritin Dps family protein</fullName>
    </submittedName>
</protein>